<dbReference type="EMBL" id="BAAAHG010000019">
    <property type="protein sequence ID" value="GAA0913854.1"/>
    <property type="molecule type" value="Genomic_DNA"/>
</dbReference>
<evidence type="ECO:0000313" key="2">
    <source>
        <dbReference type="EMBL" id="GAA0913854.1"/>
    </source>
</evidence>
<organism evidence="2 3">
    <name type="scientific">Streptomyces thermoalcalitolerans</name>
    <dbReference type="NCBI Taxonomy" id="65605"/>
    <lineage>
        <taxon>Bacteria</taxon>
        <taxon>Bacillati</taxon>
        <taxon>Actinomycetota</taxon>
        <taxon>Actinomycetes</taxon>
        <taxon>Kitasatosporales</taxon>
        <taxon>Streptomycetaceae</taxon>
        <taxon>Streptomyces</taxon>
    </lineage>
</organism>
<keyword evidence="3" id="KW-1185">Reference proteome</keyword>
<protein>
    <submittedName>
        <fullName evidence="2">Uncharacterized protein</fullName>
    </submittedName>
</protein>
<gene>
    <name evidence="2" type="ORF">GCM10009549_27600</name>
</gene>
<comment type="caution">
    <text evidence="2">The sequence shown here is derived from an EMBL/GenBank/DDBJ whole genome shotgun (WGS) entry which is preliminary data.</text>
</comment>
<dbReference type="Proteomes" id="UP001501005">
    <property type="component" value="Unassembled WGS sequence"/>
</dbReference>
<evidence type="ECO:0000313" key="3">
    <source>
        <dbReference type="Proteomes" id="UP001501005"/>
    </source>
</evidence>
<proteinExistence type="predicted"/>
<feature type="compositionally biased region" description="Basic and acidic residues" evidence="1">
    <location>
        <begin position="39"/>
        <end position="57"/>
    </location>
</feature>
<sequence>MAEIWNDSPVTALAGLRPFRTIGRTSSTGIRPTAVALPGEDRFEPGAARRPEAREGPDEAPVPGRPEAPCAPRDALLARVVCGTAGWCLAGMTAPVRVNEGVGGCLWGGPAEVCLKGYRWSLPTLFG</sequence>
<name>A0ABN1NPT8_9ACTN</name>
<reference evidence="2 3" key="1">
    <citation type="journal article" date="2019" name="Int. J. Syst. Evol. Microbiol.">
        <title>The Global Catalogue of Microorganisms (GCM) 10K type strain sequencing project: providing services to taxonomists for standard genome sequencing and annotation.</title>
        <authorList>
            <consortium name="The Broad Institute Genomics Platform"/>
            <consortium name="The Broad Institute Genome Sequencing Center for Infectious Disease"/>
            <person name="Wu L."/>
            <person name="Ma J."/>
        </authorList>
    </citation>
    <scope>NUCLEOTIDE SEQUENCE [LARGE SCALE GENOMIC DNA]</scope>
    <source>
        <strain evidence="2 3">JCM 10673</strain>
    </source>
</reference>
<evidence type="ECO:0000256" key="1">
    <source>
        <dbReference type="SAM" id="MobiDB-lite"/>
    </source>
</evidence>
<accession>A0ABN1NPT8</accession>
<feature type="region of interest" description="Disordered" evidence="1">
    <location>
        <begin position="23"/>
        <end position="68"/>
    </location>
</feature>